<comment type="subcellular location">
    <subcellularLocation>
        <location evidence="1">Cytoplasm</location>
    </subcellularLocation>
</comment>
<evidence type="ECO:0000256" key="11">
    <source>
        <dbReference type="ARBA" id="ARBA00048679"/>
    </source>
</evidence>
<feature type="compositionally biased region" description="Polar residues" evidence="13">
    <location>
        <begin position="7"/>
        <end position="18"/>
    </location>
</feature>
<feature type="region of interest" description="Disordered" evidence="13">
    <location>
        <begin position="280"/>
        <end position="312"/>
    </location>
</feature>
<dbReference type="PANTHER" id="PTHR24346:SF51">
    <property type="entry name" value="PAS DOMAIN-CONTAINING SERINE_THREONINE-PROTEIN KINASE"/>
    <property type="match status" value="1"/>
</dbReference>
<evidence type="ECO:0000256" key="1">
    <source>
        <dbReference type="ARBA" id="ARBA00004496"/>
    </source>
</evidence>
<accession>A0A7D9CXY0</accession>
<dbReference type="PANTHER" id="PTHR24346">
    <property type="entry name" value="MAP/MICROTUBULE AFFINITY-REGULATING KINASE"/>
    <property type="match status" value="1"/>
</dbReference>
<feature type="compositionally biased region" description="Low complexity" evidence="13">
    <location>
        <begin position="222"/>
        <end position="241"/>
    </location>
</feature>
<dbReference type="FunFam" id="1.10.510.10:FF:000320">
    <property type="entry name" value="Serine/threonine protein kinase"/>
    <property type="match status" value="1"/>
</dbReference>
<dbReference type="GO" id="GO:0035556">
    <property type="term" value="P:intracellular signal transduction"/>
    <property type="evidence" value="ECO:0007669"/>
    <property type="project" value="TreeGrafter"/>
</dbReference>
<dbReference type="CDD" id="cd00130">
    <property type="entry name" value="PAS"/>
    <property type="match status" value="1"/>
</dbReference>
<evidence type="ECO:0000256" key="5">
    <source>
        <dbReference type="ARBA" id="ARBA00022553"/>
    </source>
</evidence>
<keyword evidence="6" id="KW-0808">Transferase</keyword>
<evidence type="ECO:0000256" key="9">
    <source>
        <dbReference type="ARBA" id="ARBA00022840"/>
    </source>
</evidence>
<evidence type="ECO:0000313" key="15">
    <source>
        <dbReference type="EMBL" id="VUG18415.1"/>
    </source>
</evidence>
<feature type="compositionally biased region" description="Polar residues" evidence="13">
    <location>
        <begin position="296"/>
        <end position="312"/>
    </location>
</feature>
<evidence type="ECO:0000256" key="12">
    <source>
        <dbReference type="PROSITE-ProRule" id="PRU10141"/>
    </source>
</evidence>
<dbReference type="PROSITE" id="PS00107">
    <property type="entry name" value="PROTEIN_KINASE_ATP"/>
    <property type="match status" value="1"/>
</dbReference>
<feature type="domain" description="Protein kinase" evidence="14">
    <location>
        <begin position="1012"/>
        <end position="1271"/>
    </location>
</feature>
<dbReference type="InterPro" id="IPR017441">
    <property type="entry name" value="Protein_kinase_ATP_BS"/>
</dbReference>
<feature type="compositionally biased region" description="Low complexity" evidence="13">
    <location>
        <begin position="928"/>
        <end position="961"/>
    </location>
</feature>
<dbReference type="GO" id="GO:0045719">
    <property type="term" value="P:negative regulation of glycogen biosynthetic process"/>
    <property type="evidence" value="ECO:0007669"/>
    <property type="project" value="TreeGrafter"/>
</dbReference>
<dbReference type="InterPro" id="IPR011009">
    <property type="entry name" value="Kinase-like_dom_sf"/>
</dbReference>
<dbReference type="GO" id="GO:0005829">
    <property type="term" value="C:cytosol"/>
    <property type="evidence" value="ECO:0007669"/>
    <property type="project" value="TreeGrafter"/>
</dbReference>
<dbReference type="Proteomes" id="UP000478008">
    <property type="component" value="Unassembled WGS sequence"/>
</dbReference>
<feature type="region of interest" description="Disordered" evidence="13">
    <location>
        <begin position="844"/>
        <end position="875"/>
    </location>
</feature>
<reference evidence="15 16" key="1">
    <citation type="submission" date="2019-07" db="EMBL/GenBank/DDBJ databases">
        <authorList>
            <person name="Friedrich A."/>
            <person name="Schacherer J."/>
        </authorList>
    </citation>
    <scope>NUCLEOTIDE SEQUENCE [LARGE SCALE GENOMIC DNA]</scope>
</reference>
<keyword evidence="16" id="KW-1185">Reference proteome</keyword>
<evidence type="ECO:0000259" key="14">
    <source>
        <dbReference type="PROSITE" id="PS50011"/>
    </source>
</evidence>
<dbReference type="InterPro" id="IPR008271">
    <property type="entry name" value="Ser/Thr_kinase_AS"/>
</dbReference>
<keyword evidence="4" id="KW-0723">Serine/threonine-protein kinase</keyword>
<feature type="region of interest" description="Disordered" evidence="13">
    <location>
        <begin position="54"/>
        <end position="96"/>
    </location>
</feature>
<dbReference type="SUPFAM" id="SSF56112">
    <property type="entry name" value="Protein kinase-like (PK-like)"/>
    <property type="match status" value="1"/>
</dbReference>
<keyword evidence="3" id="KW-0963">Cytoplasm</keyword>
<evidence type="ECO:0000256" key="8">
    <source>
        <dbReference type="ARBA" id="ARBA00022777"/>
    </source>
</evidence>
<dbReference type="GO" id="GO:0030447">
    <property type="term" value="P:filamentous growth"/>
    <property type="evidence" value="ECO:0007669"/>
    <property type="project" value="UniProtKB-ARBA"/>
</dbReference>
<dbReference type="SMART" id="SM00220">
    <property type="entry name" value="S_TKc"/>
    <property type="match status" value="1"/>
</dbReference>
<feature type="binding site" evidence="12">
    <location>
        <position position="1046"/>
    </location>
    <ligand>
        <name>ATP</name>
        <dbReference type="ChEBI" id="CHEBI:30616"/>
    </ligand>
</feature>
<dbReference type="InterPro" id="IPR000719">
    <property type="entry name" value="Prot_kinase_dom"/>
</dbReference>
<comment type="catalytic activity">
    <reaction evidence="11">
        <text>L-seryl-[protein] + ATP = O-phospho-L-seryl-[protein] + ADP + H(+)</text>
        <dbReference type="Rhea" id="RHEA:17989"/>
        <dbReference type="Rhea" id="RHEA-COMP:9863"/>
        <dbReference type="Rhea" id="RHEA-COMP:11604"/>
        <dbReference type="ChEBI" id="CHEBI:15378"/>
        <dbReference type="ChEBI" id="CHEBI:29999"/>
        <dbReference type="ChEBI" id="CHEBI:30616"/>
        <dbReference type="ChEBI" id="CHEBI:83421"/>
        <dbReference type="ChEBI" id="CHEBI:456216"/>
        <dbReference type="EC" id="2.7.11.1"/>
    </reaction>
</comment>
<evidence type="ECO:0000256" key="2">
    <source>
        <dbReference type="ARBA" id="ARBA00012513"/>
    </source>
</evidence>
<sequence length="1275" mass="143184">MPYTPPSRHQTGNKNAVRTSGHRAFSDFMTHANQSSSSVISRRKFYVGENDSYESCSDSDYDSHYRSTVNQDQTDNSSDNGSRVSNSLSPPKPTYTDWYSGSPNASMSSLIDKSSIFPLNRLLREKGHLMLKEDDTASKYRSDEENAAIKFTTSSPQSYSYALLSPNSMALRLKVLKRSLEILLERPGWLNANVREEESQNSIPLPASSLFTPPAAPALINRSGSRSSTLSTSSSSALSTTPRNSHDLYGSVPLHMTPSFRRRSSTANVMDNVLKLERLSSSRSNETRSAAGVGKNVSSALKTADSPPQSSVKTLGNVSVDKNMLEDLKEIIHFLEIGIHPELSEDQTSRMINLHNLSLTNAERIPKKTSLRIQLLHALATPFQEGNSSNNNAVAGIPMIKPVDSSWGLNNLQYSQQQVTRSSPQSQPSQGISMQFHSSSAGKTRSPKAVLTCGLESPWNILNSNDLACLMFGVSRQIMKSLRLMDLLAPRSRDLVFNRLQLQSEQPFAGEVIAIKRYNDKMAWTSVWAKRKENFIILIIEQIPCDSLDMLISKDLTSAENSKYKIETSKPYSPLFTDVNFSGKKLDYSLPTIDQLVSEEDDIPKTYKNMLPSQRDTELVNKVRYFTLRIKKNDSEAVEGAHLDDSDTDVNEEKDIIYAPCAVTSESLDPDDEEDSELRLNIHTLPYMAGSFVVSTNGYNIVSFNEAIAKNLFGHDDLKDNSVDCIIPGFSKLIDKALAENPGLLYEEGTVLPEHYWRRLVAQQDGRTEEEKELLFLRSTGLDAVHNDGNTIKVDVQLRLIDHNFFLLWVTYCRTILVQSPSLHPDKISDASLREITQKLEETKFKMDKEKKEQLRRDRSNETLHSEGDFSGSHLMNLNMQTVPSQIPLLSQMSDNLHSTGSSEAMSRSSTGETATNSNEANPHSYETTRTTGSTLSSSSFEATNDTSSSSTTTSSKSDSNSRYRAFKLENALSQSTLMKRENDQIAGIRRHSKLFPRIVGKERRTKKMKDFRIIKNLGQGAYGKVVVAVRKADPLYKVVLKAIFKERILVDTWVRDKDLGTIPSEIQILNKINQDPHPNIMRIIDFFEDDKCYYLETMQHGDPPAIDLFDLIEVKTDMTEFECKYIYFQCCSAMAYLHHHGIVHRDIKDENIIVDQDFTVKLIDFGSAAYTKDGPFGVFVGTIDYAAPEVLNGKPYDGRAQDVWAMGVLLYTIIFKENPFCSVDEIMEGKLTFPNFPDVSQDCINLITSILVEDVNKRPTMKQILKSDWLKSMH</sequence>
<dbReference type="EC" id="2.7.11.1" evidence="2"/>
<evidence type="ECO:0000256" key="4">
    <source>
        <dbReference type="ARBA" id="ARBA00022527"/>
    </source>
</evidence>
<name>A0A7D9CXY0_DEKBR</name>
<feature type="region of interest" description="Disordered" evidence="13">
    <location>
        <begin position="893"/>
        <end position="962"/>
    </location>
</feature>
<feature type="compositionally biased region" description="Polar residues" evidence="13">
    <location>
        <begin position="68"/>
        <end position="89"/>
    </location>
</feature>
<dbReference type="FunFam" id="3.30.200.20:FF:000314">
    <property type="entry name" value="Serine/threonine protein kinase"/>
    <property type="match status" value="1"/>
</dbReference>
<keyword evidence="5" id="KW-0597">Phosphoprotein</keyword>
<feature type="compositionally biased region" description="Basic and acidic residues" evidence="13">
    <location>
        <begin position="844"/>
        <end position="868"/>
    </location>
</feature>
<protein>
    <recommendedName>
        <fullName evidence="2">non-specific serine/threonine protein kinase</fullName>
        <ecNumber evidence="2">2.7.11.1</ecNumber>
    </recommendedName>
</protein>
<keyword evidence="9 12" id="KW-0067">ATP-binding</keyword>
<dbReference type="Gene3D" id="3.30.200.20">
    <property type="entry name" value="Phosphorylase Kinase, domain 1"/>
    <property type="match status" value="1"/>
</dbReference>
<feature type="region of interest" description="Disordered" evidence="13">
    <location>
        <begin position="417"/>
        <end position="444"/>
    </location>
</feature>
<dbReference type="GO" id="GO:0005634">
    <property type="term" value="C:nucleus"/>
    <property type="evidence" value="ECO:0007669"/>
    <property type="project" value="TreeGrafter"/>
</dbReference>
<dbReference type="AlphaFoldDB" id="A0A7D9CXY0"/>
<evidence type="ECO:0000256" key="3">
    <source>
        <dbReference type="ARBA" id="ARBA00022490"/>
    </source>
</evidence>
<dbReference type="PROSITE" id="PS00108">
    <property type="entry name" value="PROTEIN_KINASE_ST"/>
    <property type="match status" value="1"/>
</dbReference>
<gene>
    <name evidence="15" type="ORF">DEBR0S3_10286G</name>
</gene>
<evidence type="ECO:0000256" key="6">
    <source>
        <dbReference type="ARBA" id="ARBA00022679"/>
    </source>
</evidence>
<evidence type="ECO:0000256" key="13">
    <source>
        <dbReference type="SAM" id="MobiDB-lite"/>
    </source>
</evidence>
<proteinExistence type="predicted"/>
<dbReference type="GO" id="GO:0005524">
    <property type="term" value="F:ATP binding"/>
    <property type="evidence" value="ECO:0007669"/>
    <property type="project" value="UniProtKB-UniRule"/>
</dbReference>
<feature type="compositionally biased region" description="Polar residues" evidence="13">
    <location>
        <begin position="893"/>
        <end position="926"/>
    </location>
</feature>
<dbReference type="GO" id="GO:0004674">
    <property type="term" value="F:protein serine/threonine kinase activity"/>
    <property type="evidence" value="ECO:0007669"/>
    <property type="project" value="UniProtKB-KW"/>
</dbReference>
<comment type="catalytic activity">
    <reaction evidence="10">
        <text>L-threonyl-[protein] + ATP = O-phospho-L-threonyl-[protein] + ADP + H(+)</text>
        <dbReference type="Rhea" id="RHEA:46608"/>
        <dbReference type="Rhea" id="RHEA-COMP:11060"/>
        <dbReference type="Rhea" id="RHEA-COMP:11605"/>
        <dbReference type="ChEBI" id="CHEBI:15378"/>
        <dbReference type="ChEBI" id="CHEBI:30013"/>
        <dbReference type="ChEBI" id="CHEBI:30616"/>
        <dbReference type="ChEBI" id="CHEBI:61977"/>
        <dbReference type="ChEBI" id="CHEBI:456216"/>
        <dbReference type="EC" id="2.7.11.1"/>
    </reaction>
</comment>
<dbReference type="GO" id="GO:0060917">
    <property type="term" value="P:regulation of (1-&gt;6)-beta-D-glucan biosynthetic process"/>
    <property type="evidence" value="ECO:0007669"/>
    <property type="project" value="UniProtKB-ARBA"/>
</dbReference>
<dbReference type="PROSITE" id="PS50011">
    <property type="entry name" value="PROTEIN_KINASE_DOM"/>
    <property type="match status" value="1"/>
</dbReference>
<evidence type="ECO:0000313" key="16">
    <source>
        <dbReference type="Proteomes" id="UP000478008"/>
    </source>
</evidence>
<feature type="compositionally biased region" description="Low complexity" evidence="13">
    <location>
        <begin position="417"/>
        <end position="435"/>
    </location>
</feature>
<dbReference type="Gene3D" id="1.10.510.10">
    <property type="entry name" value="Transferase(Phosphotransferase) domain 1"/>
    <property type="match status" value="1"/>
</dbReference>
<keyword evidence="7 12" id="KW-0547">Nucleotide-binding</keyword>
<dbReference type="InterPro" id="IPR000014">
    <property type="entry name" value="PAS"/>
</dbReference>
<dbReference type="Pfam" id="PF00069">
    <property type="entry name" value="Pkinase"/>
    <property type="match status" value="1"/>
</dbReference>
<feature type="region of interest" description="Disordered" evidence="13">
    <location>
        <begin position="1"/>
        <end position="22"/>
    </location>
</feature>
<feature type="region of interest" description="Disordered" evidence="13">
    <location>
        <begin position="214"/>
        <end position="252"/>
    </location>
</feature>
<evidence type="ECO:0000256" key="10">
    <source>
        <dbReference type="ARBA" id="ARBA00047899"/>
    </source>
</evidence>
<organism evidence="15 16">
    <name type="scientific">Dekkera bruxellensis</name>
    <name type="common">Brettanomyces custersii</name>
    <dbReference type="NCBI Taxonomy" id="5007"/>
    <lineage>
        <taxon>Eukaryota</taxon>
        <taxon>Fungi</taxon>
        <taxon>Dikarya</taxon>
        <taxon>Ascomycota</taxon>
        <taxon>Saccharomycotina</taxon>
        <taxon>Pichiomycetes</taxon>
        <taxon>Pichiales</taxon>
        <taxon>Pichiaceae</taxon>
        <taxon>Brettanomyces</taxon>
    </lineage>
</organism>
<evidence type="ECO:0000256" key="7">
    <source>
        <dbReference type="ARBA" id="ARBA00022741"/>
    </source>
</evidence>
<dbReference type="EMBL" id="CABFWN010000003">
    <property type="protein sequence ID" value="VUG18415.1"/>
    <property type="molecule type" value="Genomic_DNA"/>
</dbReference>
<keyword evidence="8" id="KW-0418">Kinase</keyword>